<dbReference type="EMBL" id="JARBDR010000813">
    <property type="protein sequence ID" value="KAJ8306647.1"/>
    <property type="molecule type" value="Genomic_DNA"/>
</dbReference>
<dbReference type="Proteomes" id="UP001217089">
    <property type="component" value="Unassembled WGS sequence"/>
</dbReference>
<evidence type="ECO:0000313" key="2">
    <source>
        <dbReference type="Proteomes" id="UP001217089"/>
    </source>
</evidence>
<name>A0ABQ9ERS3_TEGGR</name>
<gene>
    <name evidence="1" type="ORF">KUTeg_017192</name>
</gene>
<accession>A0ABQ9ERS3</accession>
<organism evidence="1 2">
    <name type="scientific">Tegillarca granosa</name>
    <name type="common">Malaysian cockle</name>
    <name type="synonym">Anadara granosa</name>
    <dbReference type="NCBI Taxonomy" id="220873"/>
    <lineage>
        <taxon>Eukaryota</taxon>
        <taxon>Metazoa</taxon>
        <taxon>Spiralia</taxon>
        <taxon>Lophotrochozoa</taxon>
        <taxon>Mollusca</taxon>
        <taxon>Bivalvia</taxon>
        <taxon>Autobranchia</taxon>
        <taxon>Pteriomorphia</taxon>
        <taxon>Arcoida</taxon>
        <taxon>Arcoidea</taxon>
        <taxon>Arcidae</taxon>
        <taxon>Tegillarca</taxon>
    </lineage>
</organism>
<keyword evidence="2" id="KW-1185">Reference proteome</keyword>
<protein>
    <submittedName>
        <fullName evidence="1">Uncharacterized protein</fullName>
    </submittedName>
</protein>
<comment type="caution">
    <text evidence="1">The sequence shown here is derived from an EMBL/GenBank/DDBJ whole genome shotgun (WGS) entry which is preliminary data.</text>
</comment>
<evidence type="ECO:0000313" key="1">
    <source>
        <dbReference type="EMBL" id="KAJ8306647.1"/>
    </source>
</evidence>
<reference evidence="1 2" key="1">
    <citation type="submission" date="2022-12" db="EMBL/GenBank/DDBJ databases">
        <title>Chromosome-level genome of Tegillarca granosa.</title>
        <authorList>
            <person name="Kim J."/>
        </authorList>
    </citation>
    <scope>NUCLEOTIDE SEQUENCE [LARGE SCALE GENOMIC DNA]</scope>
    <source>
        <strain evidence="1">Teg-2019</strain>
        <tissue evidence="1">Adductor muscle</tissue>
    </source>
</reference>
<sequence length="182" mass="20471">MTDNITKRLQSFSYTTPSLYGDIPGNAPSVDSIASKLGLSMPNLAPDIDQDIEHPPQVNPQPNVMFNMEKGPDEPKKKKYAKEAWPGKKPTHGHGLTDWLVFSNREEMCKHSYKEKKKELQKELPSMNGQRSGSQGEILRMGTLLNLKLITNENLINCQESIEFLCIAALDFLMKPKSQSEP</sequence>
<proteinExistence type="predicted"/>